<evidence type="ECO:0000256" key="8">
    <source>
        <dbReference type="SAM" id="MobiDB-lite"/>
    </source>
</evidence>
<keyword evidence="12" id="KW-1185">Reference proteome</keyword>
<dbReference type="PROSITE" id="PS00108">
    <property type="entry name" value="PROTEIN_KINASE_ST"/>
    <property type="match status" value="1"/>
</dbReference>
<feature type="transmembrane region" description="Helical" evidence="9">
    <location>
        <begin position="337"/>
        <end position="357"/>
    </location>
</feature>
<keyword evidence="4 7" id="KW-0547">Nucleotide-binding</keyword>
<keyword evidence="5 11" id="KW-0418">Kinase</keyword>
<feature type="binding site" evidence="7">
    <location>
        <position position="37"/>
    </location>
    <ligand>
        <name>ATP</name>
        <dbReference type="ChEBI" id="CHEBI:30616"/>
    </ligand>
</feature>
<dbReference type="PROSITE" id="PS00107">
    <property type="entry name" value="PROTEIN_KINASE_ATP"/>
    <property type="match status" value="1"/>
</dbReference>
<feature type="region of interest" description="Disordered" evidence="8">
    <location>
        <begin position="362"/>
        <end position="446"/>
    </location>
</feature>
<keyword evidence="9" id="KW-1133">Transmembrane helix</keyword>
<dbReference type="InterPro" id="IPR008271">
    <property type="entry name" value="Ser/Thr_kinase_AS"/>
</dbReference>
<feature type="compositionally biased region" description="Pro residues" evidence="8">
    <location>
        <begin position="424"/>
        <end position="443"/>
    </location>
</feature>
<protein>
    <recommendedName>
        <fullName evidence="1">non-specific serine/threonine protein kinase</fullName>
        <ecNumber evidence="1">2.7.11.1</ecNumber>
    </recommendedName>
</protein>
<dbReference type="InterPro" id="IPR017441">
    <property type="entry name" value="Protein_kinase_ATP_BS"/>
</dbReference>
<dbReference type="PANTHER" id="PTHR43289">
    <property type="entry name" value="MITOGEN-ACTIVATED PROTEIN KINASE KINASE KINASE 20-RELATED"/>
    <property type="match status" value="1"/>
</dbReference>
<keyword evidence="9" id="KW-0472">Membrane</keyword>
<dbReference type="InterPro" id="IPR000719">
    <property type="entry name" value="Prot_kinase_dom"/>
</dbReference>
<evidence type="ECO:0000256" key="6">
    <source>
        <dbReference type="ARBA" id="ARBA00022840"/>
    </source>
</evidence>
<dbReference type="PROSITE" id="PS50011">
    <property type="entry name" value="PROTEIN_KINASE_DOM"/>
    <property type="match status" value="1"/>
</dbReference>
<feature type="domain" description="Protein kinase" evidence="10">
    <location>
        <begin position="8"/>
        <end position="267"/>
    </location>
</feature>
<keyword evidence="9" id="KW-0812">Transmembrane</keyword>
<dbReference type="GO" id="GO:0004674">
    <property type="term" value="F:protein serine/threonine kinase activity"/>
    <property type="evidence" value="ECO:0007669"/>
    <property type="project" value="UniProtKB-KW"/>
</dbReference>
<evidence type="ECO:0000256" key="9">
    <source>
        <dbReference type="SAM" id="Phobius"/>
    </source>
</evidence>
<reference evidence="11 12" key="1">
    <citation type="submission" date="2020-01" db="EMBL/GenBank/DDBJ databases">
        <title>Kibdelosporangium persica a novel Actinomycetes from a hot desert in Iran.</title>
        <authorList>
            <person name="Safaei N."/>
            <person name="Zaburannyi N."/>
            <person name="Mueller R."/>
            <person name="Wink J."/>
        </authorList>
    </citation>
    <scope>NUCLEOTIDE SEQUENCE [LARGE SCALE GENOMIC DNA]</scope>
    <source>
        <strain evidence="11 12">4NS15</strain>
    </source>
</reference>
<feature type="compositionally biased region" description="Low complexity" evidence="8">
    <location>
        <begin position="391"/>
        <end position="423"/>
    </location>
</feature>
<evidence type="ECO:0000313" key="12">
    <source>
        <dbReference type="Proteomes" id="UP000763557"/>
    </source>
</evidence>
<feature type="compositionally biased region" description="Basic and acidic residues" evidence="8">
    <location>
        <begin position="291"/>
        <end position="300"/>
    </location>
</feature>
<evidence type="ECO:0000313" key="11">
    <source>
        <dbReference type="EMBL" id="NRN62935.1"/>
    </source>
</evidence>
<name>A0ABX2EV82_9PSEU</name>
<dbReference type="Gene3D" id="3.30.200.20">
    <property type="entry name" value="Phosphorylase Kinase, domain 1"/>
    <property type="match status" value="1"/>
</dbReference>
<dbReference type="EC" id="2.7.11.1" evidence="1"/>
<keyword evidence="3" id="KW-0808">Transferase</keyword>
<dbReference type="Proteomes" id="UP000763557">
    <property type="component" value="Unassembled WGS sequence"/>
</dbReference>
<evidence type="ECO:0000256" key="2">
    <source>
        <dbReference type="ARBA" id="ARBA00022527"/>
    </source>
</evidence>
<evidence type="ECO:0000256" key="7">
    <source>
        <dbReference type="PROSITE-ProRule" id="PRU10141"/>
    </source>
</evidence>
<proteinExistence type="predicted"/>
<gene>
    <name evidence="11" type="ORF">GC106_1360</name>
</gene>
<evidence type="ECO:0000259" key="10">
    <source>
        <dbReference type="PROSITE" id="PS50011"/>
    </source>
</evidence>
<evidence type="ECO:0000256" key="5">
    <source>
        <dbReference type="ARBA" id="ARBA00022777"/>
    </source>
</evidence>
<keyword evidence="2 11" id="KW-0723">Serine/threonine-protein kinase</keyword>
<evidence type="ECO:0000256" key="4">
    <source>
        <dbReference type="ARBA" id="ARBA00022741"/>
    </source>
</evidence>
<evidence type="ECO:0000256" key="3">
    <source>
        <dbReference type="ARBA" id="ARBA00022679"/>
    </source>
</evidence>
<dbReference type="Gene3D" id="1.10.510.10">
    <property type="entry name" value="Transferase(Phosphotransferase) domain 1"/>
    <property type="match status" value="1"/>
</dbReference>
<dbReference type="CDD" id="cd14014">
    <property type="entry name" value="STKc_PknB_like"/>
    <property type="match status" value="1"/>
</dbReference>
<dbReference type="SMART" id="SM00220">
    <property type="entry name" value="S_TKc"/>
    <property type="match status" value="1"/>
</dbReference>
<keyword evidence="6 7" id="KW-0067">ATP-binding</keyword>
<dbReference type="InterPro" id="IPR011009">
    <property type="entry name" value="Kinase-like_dom_sf"/>
</dbReference>
<dbReference type="SUPFAM" id="SSF56112">
    <property type="entry name" value="Protein kinase-like (PK-like)"/>
    <property type="match status" value="1"/>
</dbReference>
<sequence>MRVVAGRYAVRDELGRGGMGVVWRADDQVIGRQVALKELPPPQGISGKDRAVYLERVLREARTAGRLNDPAVVTVFDVVTENGTTFIVMELVEAPTLADVIAAEGPMRADRVASIGLQVLGALQTAHAAGIVHRDVKPSNIMVLPGDRVKLADFGIARAMDDPNLTMTGGIMGSPGYMAPELFAGSQPSPATDLWALGATLFHAVEGRSPFSRETTAATMHAIMYDDPRLTRCEGPLAQAIMGLLAQPAETRLTVAGAREMLSRPVSDRTQVVDSSTQVVDAPTVQVHAVRRDTRPREPWQESYPEDVPLATPAPVSWAEDPWEQQGSRKSGSRNRVLMLSGAAVVVVGALLAVFLISPGGGEGEATPASSNVAKAGATEPPNEIASPLMPSSAPPSSSSSSTVSSAPPVSTVTVTKPGTPAKQPKPPAGQQPVGTPPPPPADKPQRTLVQITRYNHPAGPHFTATPGVPAPAGFNREFPMGWLVKDSEAGTKRLYACHLKGSDDRMTSVDPGCEGHTQVGVLGYIFTSKPAGVNSRGLYRCTYSGGHYDSTDAKCEGYNPEFQFGWVLV</sequence>
<feature type="region of interest" description="Disordered" evidence="8">
    <location>
        <begin position="291"/>
        <end position="332"/>
    </location>
</feature>
<dbReference type="Pfam" id="PF00069">
    <property type="entry name" value="Pkinase"/>
    <property type="match status" value="1"/>
</dbReference>
<evidence type="ECO:0000256" key="1">
    <source>
        <dbReference type="ARBA" id="ARBA00012513"/>
    </source>
</evidence>
<accession>A0ABX2EV82</accession>
<comment type="caution">
    <text evidence="11">The sequence shown here is derived from an EMBL/GenBank/DDBJ whole genome shotgun (WGS) entry which is preliminary data.</text>
</comment>
<organism evidence="11 12">
    <name type="scientific">Kibdelosporangium persicum</name>
    <dbReference type="NCBI Taxonomy" id="2698649"/>
    <lineage>
        <taxon>Bacteria</taxon>
        <taxon>Bacillati</taxon>
        <taxon>Actinomycetota</taxon>
        <taxon>Actinomycetes</taxon>
        <taxon>Pseudonocardiales</taxon>
        <taxon>Pseudonocardiaceae</taxon>
        <taxon>Kibdelosporangium</taxon>
    </lineage>
</organism>
<dbReference type="EMBL" id="JAAATY010000001">
    <property type="protein sequence ID" value="NRN62935.1"/>
    <property type="molecule type" value="Genomic_DNA"/>
</dbReference>
<dbReference type="PANTHER" id="PTHR43289:SF6">
    <property type="entry name" value="SERINE_THREONINE-PROTEIN KINASE NEKL-3"/>
    <property type="match status" value="1"/>
</dbReference>